<organism evidence="2 3">
    <name type="scientific">Streptomyces xanthochromogenes</name>
    <dbReference type="NCBI Taxonomy" id="67384"/>
    <lineage>
        <taxon>Bacteria</taxon>
        <taxon>Bacillati</taxon>
        <taxon>Actinomycetota</taxon>
        <taxon>Actinomycetes</taxon>
        <taxon>Kitasatosporales</taxon>
        <taxon>Streptomycetaceae</taxon>
        <taxon>Streptomyces</taxon>
    </lineage>
</organism>
<reference evidence="3" key="1">
    <citation type="journal article" date="2019" name="Int. J. Syst. Evol. Microbiol.">
        <title>The Global Catalogue of Microorganisms (GCM) 10K type strain sequencing project: providing services to taxonomists for standard genome sequencing and annotation.</title>
        <authorList>
            <consortium name="The Broad Institute Genomics Platform"/>
            <consortium name="The Broad Institute Genome Sequencing Center for Infectious Disease"/>
            <person name="Wu L."/>
            <person name="Ma J."/>
        </authorList>
    </citation>
    <scope>NUCLEOTIDE SEQUENCE [LARGE SCALE GENOMIC DNA]</scope>
    <source>
        <strain evidence="3">JCM 4594</strain>
    </source>
</reference>
<protein>
    <recommendedName>
        <fullName evidence="4">Secreted protein</fullName>
    </recommendedName>
</protein>
<keyword evidence="3" id="KW-1185">Reference proteome</keyword>
<dbReference type="EMBL" id="BMUU01000003">
    <property type="protein sequence ID" value="GGY28745.1"/>
    <property type="molecule type" value="Genomic_DNA"/>
</dbReference>
<gene>
    <name evidence="2" type="ORF">GCM10010326_23070</name>
</gene>
<feature type="chain" id="PRO_5045433962" description="Secreted protein" evidence="1">
    <location>
        <begin position="28"/>
        <end position="77"/>
    </location>
</feature>
<evidence type="ECO:0008006" key="4">
    <source>
        <dbReference type="Google" id="ProtNLM"/>
    </source>
</evidence>
<proteinExistence type="predicted"/>
<dbReference type="GeneID" id="96290282"/>
<name>A0ABQ3A093_9ACTN</name>
<feature type="signal peptide" evidence="1">
    <location>
        <begin position="1"/>
        <end position="27"/>
    </location>
</feature>
<comment type="caution">
    <text evidence="2">The sequence shown here is derived from an EMBL/GenBank/DDBJ whole genome shotgun (WGS) entry which is preliminary data.</text>
</comment>
<evidence type="ECO:0000313" key="3">
    <source>
        <dbReference type="Proteomes" id="UP000600946"/>
    </source>
</evidence>
<dbReference type="RefSeq" id="WP_161255522.1">
    <property type="nucleotide sequence ID" value="NZ_BMUU01000003.1"/>
</dbReference>
<evidence type="ECO:0000256" key="1">
    <source>
        <dbReference type="SAM" id="SignalP"/>
    </source>
</evidence>
<evidence type="ECO:0000313" key="2">
    <source>
        <dbReference type="EMBL" id="GGY28745.1"/>
    </source>
</evidence>
<accession>A0ABQ3A093</accession>
<keyword evidence="1" id="KW-0732">Signal</keyword>
<dbReference type="Proteomes" id="UP000600946">
    <property type="component" value="Unassembled WGS sequence"/>
</dbReference>
<sequence>MNTHHRLKAATVAASLLLLAAPGIAAADDGVAGQGSVSEFGQPKVLGGRGKIGETLTSGVASLSGALQRGGSPSAGH</sequence>